<keyword evidence="2" id="KW-1185">Reference proteome</keyword>
<evidence type="ECO:0000313" key="2">
    <source>
        <dbReference type="Proteomes" id="UP000503640"/>
    </source>
</evidence>
<reference evidence="2" key="1">
    <citation type="journal article" date="2020" name="Appl. Environ. Microbiol.">
        <title>Diazotrophic Anaeromyxobacter Isolates from Soils.</title>
        <authorList>
            <person name="Masuda Y."/>
            <person name="Yamanaka H."/>
            <person name="Xu Z.X."/>
            <person name="Shiratori Y."/>
            <person name="Aono T."/>
            <person name="Amachi S."/>
            <person name="Senoo K."/>
            <person name="Itoh H."/>
        </authorList>
    </citation>
    <scope>NUCLEOTIDE SEQUENCE [LARGE SCALE GENOMIC DNA]</scope>
    <source>
        <strain evidence="2">R267</strain>
    </source>
</reference>
<accession>A0A7I9VMM5</accession>
<gene>
    <name evidence="1" type="ORF">AMYX_23820</name>
</gene>
<dbReference type="AlphaFoldDB" id="A0A7I9VMM5"/>
<name>A0A7I9VMM5_9BACT</name>
<sequence>MYRASLPASMAVQTAFAPYRLPAGVLPQEAARTALAAAAEPLVVRLDEPLPGGMVAQALADVAAGHAFAPDEACRAADGSPSGAPGHPRACLVSPRHRARVEQAVTAALAAGFAGVCLDRPDAPMAQGILGSGFCPDCQRAFSKDLAREYGDHFMPLDYLAMAREALANASGAVGHAALPFGREFWRFRSAALDRAVQAYARAARDAARAAGRPFQVVAQLAAVGPAQLLAARHLDAAIFPVKGDTQTTGAGLFRLLQAAMGRRPCAAAVQGEAPAALVLRLAGVAAACGVELVTPAAAGAASHARDGAAGAATPARELEALAALRRFARQVGAERHAPGAVEPVAECALLYSPEADLWTGGDHRAQVERAGDALAALHVQAPVVMRLADAPPGAALVLAGAGALPAADVQEVKRRLEAGGSALLLGELAPVDGDGRPGGPSLPPGKAAGAKVGKGTLVALPALPAPRAGALLEPAQLEPLARALSVLLGKGRRAASVAGRTPLFVALARNAERLDAHLVSLGPAPAQGVTLFLGAHVAGPARRARFQAADGRDERITMNPSGYSISTVLPAFQGYATLSIGG</sequence>
<dbReference type="InterPro" id="IPR029062">
    <property type="entry name" value="Class_I_gatase-like"/>
</dbReference>
<dbReference type="EMBL" id="BJTG01000005">
    <property type="protein sequence ID" value="GEJ57641.1"/>
    <property type="molecule type" value="Genomic_DNA"/>
</dbReference>
<dbReference type="Gene3D" id="3.40.50.880">
    <property type="match status" value="1"/>
</dbReference>
<proteinExistence type="predicted"/>
<comment type="caution">
    <text evidence="1">The sequence shown here is derived from an EMBL/GenBank/DDBJ whole genome shotgun (WGS) entry which is preliminary data.</text>
</comment>
<protein>
    <submittedName>
        <fullName evidence="1">Uncharacterized protein</fullName>
    </submittedName>
</protein>
<evidence type="ECO:0000313" key="1">
    <source>
        <dbReference type="EMBL" id="GEJ57641.1"/>
    </source>
</evidence>
<organism evidence="1 2">
    <name type="scientific">Anaeromyxobacter diazotrophicus</name>
    <dbReference type="NCBI Taxonomy" id="2590199"/>
    <lineage>
        <taxon>Bacteria</taxon>
        <taxon>Pseudomonadati</taxon>
        <taxon>Myxococcota</taxon>
        <taxon>Myxococcia</taxon>
        <taxon>Myxococcales</taxon>
        <taxon>Cystobacterineae</taxon>
        <taxon>Anaeromyxobacteraceae</taxon>
        <taxon>Anaeromyxobacter</taxon>
    </lineage>
</organism>
<dbReference type="Proteomes" id="UP000503640">
    <property type="component" value="Unassembled WGS sequence"/>
</dbReference>